<dbReference type="KEGG" id="tpx:Turpa_3067"/>
<organism evidence="2 3">
    <name type="scientific">Turneriella parva (strain ATCC BAA-1111 / DSM 21527 / NCTC 11395 / H)</name>
    <name type="common">Leptospira parva</name>
    <dbReference type="NCBI Taxonomy" id="869212"/>
    <lineage>
        <taxon>Bacteria</taxon>
        <taxon>Pseudomonadati</taxon>
        <taxon>Spirochaetota</taxon>
        <taxon>Spirochaetia</taxon>
        <taxon>Leptospirales</taxon>
        <taxon>Leptospiraceae</taxon>
        <taxon>Turneriella</taxon>
    </lineage>
</organism>
<accession>I4B8U9</accession>
<dbReference type="InterPro" id="IPR006797">
    <property type="entry name" value="PRELI/MSF1_dom"/>
</dbReference>
<evidence type="ECO:0000259" key="1">
    <source>
        <dbReference type="PROSITE" id="PS50904"/>
    </source>
</evidence>
<evidence type="ECO:0000313" key="3">
    <source>
        <dbReference type="Proteomes" id="UP000006048"/>
    </source>
</evidence>
<feature type="domain" description="PRELI/MSF1" evidence="1">
    <location>
        <begin position="2"/>
        <end position="161"/>
    </location>
</feature>
<dbReference type="RefSeq" id="WP_014804207.1">
    <property type="nucleotide sequence ID" value="NC_018020.1"/>
</dbReference>
<dbReference type="STRING" id="869212.Turpa_3067"/>
<gene>
    <name evidence="2" type="ordered locus">Turpa_3067</name>
</gene>
<keyword evidence="3" id="KW-1185">Reference proteome</keyword>
<sequence>MATTFRLVQSFPASVDAVLSARERRFEDVSKQEALKKQEILDRREEGSVIVTKRAFSFSDKIPEAVRSMVPAGFLNMTETARFDTASKINRFEVMQEQNPDRLRISGVTKYVGESETSSRREYEITVKVNMALIGGILESQIASSFRKGIERDYEVIKALL</sequence>
<dbReference type="PROSITE" id="PS50904">
    <property type="entry name" value="PRELI_MSF1"/>
    <property type="match status" value="1"/>
</dbReference>
<dbReference type="AlphaFoldDB" id="I4B8U9"/>
<dbReference type="HOGENOM" id="CLU_1642983_0_0_12"/>
<dbReference type="Proteomes" id="UP000006048">
    <property type="component" value="Chromosome"/>
</dbReference>
<protein>
    <recommendedName>
        <fullName evidence="1">PRELI/MSF1 domain-containing protein</fullName>
    </recommendedName>
</protein>
<evidence type="ECO:0000313" key="2">
    <source>
        <dbReference type="EMBL" id="AFM13706.1"/>
    </source>
</evidence>
<dbReference type="EMBL" id="CP002959">
    <property type="protein sequence ID" value="AFM13706.1"/>
    <property type="molecule type" value="Genomic_DNA"/>
</dbReference>
<dbReference type="Pfam" id="PF10698">
    <property type="entry name" value="DUF2505"/>
    <property type="match status" value="1"/>
</dbReference>
<proteinExistence type="predicted"/>
<dbReference type="InterPro" id="IPR019639">
    <property type="entry name" value="DUF2505"/>
</dbReference>
<reference evidence="2 3" key="1">
    <citation type="submission" date="2012-06" db="EMBL/GenBank/DDBJ databases">
        <title>The complete chromosome of genome of Turneriella parva DSM 21527.</title>
        <authorList>
            <consortium name="US DOE Joint Genome Institute (JGI-PGF)"/>
            <person name="Lucas S."/>
            <person name="Han J."/>
            <person name="Lapidus A."/>
            <person name="Bruce D."/>
            <person name="Goodwin L."/>
            <person name="Pitluck S."/>
            <person name="Peters L."/>
            <person name="Kyrpides N."/>
            <person name="Mavromatis K."/>
            <person name="Ivanova N."/>
            <person name="Mikhailova N."/>
            <person name="Chertkov O."/>
            <person name="Detter J.C."/>
            <person name="Tapia R."/>
            <person name="Han C."/>
            <person name="Land M."/>
            <person name="Hauser L."/>
            <person name="Markowitz V."/>
            <person name="Cheng J.-F."/>
            <person name="Hugenholtz P."/>
            <person name="Woyke T."/>
            <person name="Wu D."/>
            <person name="Gronow S."/>
            <person name="Wellnitz S."/>
            <person name="Brambilla E."/>
            <person name="Klenk H.-P."/>
            <person name="Eisen J.A."/>
        </authorList>
    </citation>
    <scope>NUCLEOTIDE SEQUENCE [LARGE SCALE GENOMIC DNA]</scope>
    <source>
        <strain evidence="3">ATCC BAA-1111 / DSM 21527 / NCTC 11395 / H</strain>
    </source>
</reference>
<name>I4B8U9_TURPD</name>